<feature type="domain" description="Reverse transcriptase" evidence="1">
    <location>
        <begin position="23"/>
        <end position="97"/>
    </location>
</feature>
<organism evidence="2 3">
    <name type="scientific">Nicotiana sylvestris</name>
    <name type="common">Wood tobacco</name>
    <name type="synonym">South American tobacco</name>
    <dbReference type="NCBI Taxonomy" id="4096"/>
    <lineage>
        <taxon>Eukaryota</taxon>
        <taxon>Viridiplantae</taxon>
        <taxon>Streptophyta</taxon>
        <taxon>Embryophyta</taxon>
        <taxon>Tracheophyta</taxon>
        <taxon>Spermatophyta</taxon>
        <taxon>Magnoliopsida</taxon>
        <taxon>eudicotyledons</taxon>
        <taxon>Gunneridae</taxon>
        <taxon>Pentapetalae</taxon>
        <taxon>asterids</taxon>
        <taxon>lamiids</taxon>
        <taxon>Solanales</taxon>
        <taxon>Solanaceae</taxon>
        <taxon>Nicotianoideae</taxon>
        <taxon>Nicotianeae</taxon>
        <taxon>Nicotiana</taxon>
    </lineage>
</organism>
<dbReference type="InterPro" id="IPR000477">
    <property type="entry name" value="RT_dom"/>
</dbReference>
<sequence length="268" mass="30174">MAVVGLGERREASEILVGLGCSNRVVQVRVRINVSISDDQFGFMPGRSTMEAIHIVKRLVERYREMRKDLCMVFIDLKKAYDKVPREVLWRCLEAKGVLRCEDGVNEKLEVWRQTLESKGFKLSKTKTEYLECKFSNGTQEGDMEVRLDTQVIPKRGSFKYFGSIIQGNEEIDEDVTHHIGAGWMKWRLASGVMCDKNVPLRLKGARSVVAGVGFMRKCGPLSPQMRSLASRGKYTPTMAFPQVRDRRCEIAGGSEAGVSGHQSDAHI</sequence>
<protein>
    <submittedName>
        <fullName evidence="3">Uncharacterized protein LOC104228611</fullName>
    </submittedName>
</protein>
<dbReference type="PANTHER" id="PTHR46238">
    <property type="entry name" value="REVERSE TRANSCRIPTASE DOMAIN-CONTAINING PROTEIN"/>
    <property type="match status" value="1"/>
</dbReference>
<keyword evidence="2" id="KW-1185">Reference proteome</keyword>
<evidence type="ECO:0000313" key="2">
    <source>
        <dbReference type="Proteomes" id="UP000189701"/>
    </source>
</evidence>
<dbReference type="RefSeq" id="XP_009779395.1">
    <property type="nucleotide sequence ID" value="XM_009781093.1"/>
</dbReference>
<reference evidence="2" key="1">
    <citation type="journal article" date="2013" name="Genome Biol.">
        <title>Reference genomes and transcriptomes of Nicotiana sylvestris and Nicotiana tomentosiformis.</title>
        <authorList>
            <person name="Sierro N."/>
            <person name="Battey J.N."/>
            <person name="Ouadi S."/>
            <person name="Bovet L."/>
            <person name="Goepfert S."/>
            <person name="Bakaher N."/>
            <person name="Peitsch M.C."/>
            <person name="Ivanov N.V."/>
        </authorList>
    </citation>
    <scope>NUCLEOTIDE SEQUENCE [LARGE SCALE GENOMIC DNA]</scope>
</reference>
<accession>A0A1U7WYT3</accession>
<gene>
    <name evidence="3" type="primary">LOC104228611</name>
</gene>
<dbReference type="Pfam" id="PF00078">
    <property type="entry name" value="RVT_1"/>
    <property type="match status" value="1"/>
</dbReference>
<dbReference type="PANTHER" id="PTHR46238:SF8">
    <property type="entry name" value="ENDONUCLEASE_EXONUCLEASE_PHOSPHATASE DOMAIN-CONTAINING PROTEIN"/>
    <property type="match status" value="1"/>
</dbReference>
<proteinExistence type="predicted"/>
<evidence type="ECO:0000259" key="1">
    <source>
        <dbReference type="Pfam" id="PF00078"/>
    </source>
</evidence>
<reference evidence="3" key="2">
    <citation type="submission" date="2025-08" db="UniProtKB">
        <authorList>
            <consortium name="RefSeq"/>
        </authorList>
    </citation>
    <scope>IDENTIFICATION</scope>
    <source>
        <tissue evidence="3">Leaf</tissue>
    </source>
</reference>
<name>A0A1U7WYT3_NICSY</name>
<evidence type="ECO:0000313" key="3">
    <source>
        <dbReference type="RefSeq" id="XP_009779395.1"/>
    </source>
</evidence>
<dbReference type="Proteomes" id="UP000189701">
    <property type="component" value="Unplaced"/>
</dbReference>
<dbReference type="AlphaFoldDB" id="A0A1U7WYT3"/>
<dbReference type="STRING" id="4096.A0A1U7WYT3"/>